<keyword evidence="9" id="KW-1185">Reference proteome</keyword>
<dbReference type="PANTHER" id="PTHR19282">
    <property type="entry name" value="TETRASPANIN"/>
    <property type="match status" value="1"/>
</dbReference>
<reference evidence="8" key="1">
    <citation type="submission" date="2025-08" db="UniProtKB">
        <authorList>
            <consortium name="Ensembl"/>
        </authorList>
    </citation>
    <scope>IDENTIFICATION</scope>
</reference>
<dbReference type="AlphaFoldDB" id="A0A3Q3WWK5"/>
<organism evidence="8 9">
    <name type="scientific">Mola mola</name>
    <name type="common">Ocean sunfish</name>
    <name type="synonym">Tetraodon mola</name>
    <dbReference type="NCBI Taxonomy" id="94237"/>
    <lineage>
        <taxon>Eukaryota</taxon>
        <taxon>Metazoa</taxon>
        <taxon>Chordata</taxon>
        <taxon>Craniata</taxon>
        <taxon>Vertebrata</taxon>
        <taxon>Euteleostomi</taxon>
        <taxon>Actinopterygii</taxon>
        <taxon>Neopterygii</taxon>
        <taxon>Teleostei</taxon>
        <taxon>Neoteleostei</taxon>
        <taxon>Acanthomorphata</taxon>
        <taxon>Eupercaria</taxon>
        <taxon>Tetraodontiformes</taxon>
        <taxon>Molidae</taxon>
        <taxon>Mola</taxon>
    </lineage>
</organism>
<feature type="transmembrane region" description="Helical" evidence="6">
    <location>
        <begin position="86"/>
        <end position="109"/>
    </location>
</feature>
<proteinExistence type="inferred from homology"/>
<dbReference type="Proteomes" id="UP000261620">
    <property type="component" value="Unplaced"/>
</dbReference>
<feature type="transmembrane region" description="Helical" evidence="6">
    <location>
        <begin position="57"/>
        <end position="80"/>
    </location>
</feature>
<dbReference type="Pfam" id="PF00335">
    <property type="entry name" value="Tetraspanin"/>
    <property type="match status" value="1"/>
</dbReference>
<keyword evidence="5 6" id="KW-0472">Membrane</keyword>
<dbReference type="STRING" id="94237.ENSMMOP00000022873"/>
<dbReference type="Ensembl" id="ENSMMOT00000023254.1">
    <property type="protein sequence ID" value="ENSMMOP00000022873.1"/>
    <property type="gene ID" value="ENSMMOG00000017383.1"/>
</dbReference>
<dbReference type="PIRSF" id="PIRSF002419">
    <property type="entry name" value="Tetraspanin"/>
    <property type="match status" value="1"/>
</dbReference>
<dbReference type="GO" id="GO:0005886">
    <property type="term" value="C:plasma membrane"/>
    <property type="evidence" value="ECO:0007669"/>
    <property type="project" value="TreeGrafter"/>
</dbReference>
<dbReference type="PRINTS" id="PR00259">
    <property type="entry name" value="TMFOUR"/>
</dbReference>
<evidence type="ECO:0000256" key="6">
    <source>
        <dbReference type="RuleBase" id="RU361218"/>
    </source>
</evidence>
<dbReference type="InterPro" id="IPR018499">
    <property type="entry name" value="Tetraspanin/Peripherin"/>
</dbReference>
<comment type="caution">
    <text evidence="6">Lacks conserved residue(s) required for the propagation of feature annotation.</text>
</comment>
<evidence type="ECO:0000256" key="2">
    <source>
        <dbReference type="ARBA" id="ARBA00006840"/>
    </source>
</evidence>
<dbReference type="Gene3D" id="1.10.1450.10">
    <property type="entry name" value="Tetraspanin"/>
    <property type="match status" value="1"/>
</dbReference>
<keyword evidence="4 6" id="KW-1133">Transmembrane helix</keyword>
<evidence type="ECO:0000256" key="4">
    <source>
        <dbReference type="ARBA" id="ARBA00022989"/>
    </source>
</evidence>
<evidence type="ECO:0000256" key="3">
    <source>
        <dbReference type="ARBA" id="ARBA00022692"/>
    </source>
</evidence>
<keyword evidence="3 6" id="KW-0812">Transmembrane</keyword>
<feature type="region of interest" description="Disordered" evidence="7">
    <location>
        <begin position="241"/>
        <end position="286"/>
    </location>
</feature>
<evidence type="ECO:0000256" key="1">
    <source>
        <dbReference type="ARBA" id="ARBA00004141"/>
    </source>
</evidence>
<evidence type="ECO:0000313" key="9">
    <source>
        <dbReference type="Proteomes" id="UP000261620"/>
    </source>
</evidence>
<dbReference type="InterPro" id="IPR008952">
    <property type="entry name" value="Tetraspanin_EC2_sf"/>
</dbReference>
<name>A0A3Q3WWK5_MOLML</name>
<comment type="similarity">
    <text evidence="2 6">Belongs to the tetraspanin (TM4SF) family.</text>
</comment>
<evidence type="ECO:0000313" key="8">
    <source>
        <dbReference type="Ensembl" id="ENSMMOP00000022873.1"/>
    </source>
</evidence>
<dbReference type="SUPFAM" id="SSF48652">
    <property type="entry name" value="Tetraspanin"/>
    <property type="match status" value="1"/>
</dbReference>
<feature type="transmembrane region" description="Helical" evidence="6">
    <location>
        <begin position="12"/>
        <end position="36"/>
    </location>
</feature>
<comment type="subcellular location">
    <subcellularLocation>
        <location evidence="1 6">Membrane</location>
        <topology evidence="1 6">Multi-pass membrane protein</topology>
    </subcellularLocation>
</comment>
<evidence type="ECO:0000256" key="5">
    <source>
        <dbReference type="ARBA" id="ARBA00023136"/>
    </source>
</evidence>
<dbReference type="InterPro" id="IPR000301">
    <property type="entry name" value="Tetraspanin_animals"/>
</dbReference>
<dbReference type="InterPro" id="IPR018503">
    <property type="entry name" value="Tetraspanin_CS"/>
</dbReference>
<feature type="compositionally biased region" description="Low complexity" evidence="7">
    <location>
        <begin position="271"/>
        <end position="286"/>
    </location>
</feature>
<dbReference type="CDD" id="cd03160">
    <property type="entry name" value="CD37_CD82_like_LEL"/>
    <property type="match status" value="1"/>
</dbReference>
<sequence>MGKGCMTATKYFLFLLNLIFFLCGAVIMGFGLWLLLDNQSFIAVLSEYNSTAVKIACYILITVGAFSMLMGFLGCLGAIYEIRCLLGLYFTCLLLILIAQIAAGALIYFQKDVLNGEMSKIITKMLDNYPGKNSTTEQAWDFIQRNMNCCGWSGHLDWNGNMVIVNSSQLLFPCSCQNISVATGNSSDSGFCEAQTPDWPVYDVGCAASVENWLLTNIGVVLGISLGVALIEVTHLVHATPPAVPARPRSGPDRTRIRPSQTQIRPRSDPDQTQTDPDQTQIRPSN</sequence>
<dbReference type="PANTHER" id="PTHR19282:SF44">
    <property type="entry name" value="CD82 ANTIGEN"/>
    <property type="match status" value="1"/>
</dbReference>
<accession>A0A3Q3WWK5</accession>
<reference evidence="8" key="2">
    <citation type="submission" date="2025-09" db="UniProtKB">
        <authorList>
            <consortium name="Ensembl"/>
        </authorList>
    </citation>
    <scope>IDENTIFICATION</scope>
</reference>
<evidence type="ECO:0000256" key="7">
    <source>
        <dbReference type="SAM" id="MobiDB-lite"/>
    </source>
</evidence>
<dbReference type="PROSITE" id="PS00421">
    <property type="entry name" value="TM4_1"/>
    <property type="match status" value="1"/>
</dbReference>
<protein>
    <recommendedName>
        <fullName evidence="6">Tetraspanin</fullName>
    </recommendedName>
</protein>